<dbReference type="AlphaFoldDB" id="A0A7C4H9X6"/>
<name>A0A7C4H9X6_STAMA</name>
<evidence type="ECO:0000313" key="1">
    <source>
        <dbReference type="EMBL" id="HGM59143.1"/>
    </source>
</evidence>
<reference evidence="1" key="1">
    <citation type="journal article" date="2020" name="mSystems">
        <title>Genome- and Community-Level Interaction Insights into Carbon Utilization and Element Cycling Functions of Hydrothermarchaeota in Hydrothermal Sediment.</title>
        <authorList>
            <person name="Zhou Z."/>
            <person name="Liu Y."/>
            <person name="Xu W."/>
            <person name="Pan J."/>
            <person name="Luo Z.H."/>
            <person name="Li M."/>
        </authorList>
    </citation>
    <scope>NUCLEOTIDE SEQUENCE [LARGE SCALE GENOMIC DNA]</scope>
    <source>
        <strain evidence="1">SpSt-642</strain>
    </source>
</reference>
<proteinExistence type="predicted"/>
<sequence>MNTDEKIELAKRILNAFKQFECFVFERNEYNNVKSLLDEIGLTRLVYIGLADPRYREIYIVLPWRLEFEQECQSRIQRLYAERKISEENYKKNRLLMITQCIKHFERERTREIINILEKYIKR</sequence>
<gene>
    <name evidence="1" type="ORF">ENU14_06150</name>
</gene>
<protein>
    <submittedName>
        <fullName evidence="1">Uncharacterized protein</fullName>
    </submittedName>
</protein>
<organism evidence="1">
    <name type="scientific">Staphylothermus marinus</name>
    <dbReference type="NCBI Taxonomy" id="2280"/>
    <lineage>
        <taxon>Archaea</taxon>
        <taxon>Thermoproteota</taxon>
        <taxon>Thermoprotei</taxon>
        <taxon>Desulfurococcales</taxon>
        <taxon>Desulfurococcaceae</taxon>
        <taxon>Staphylothermus</taxon>
    </lineage>
</organism>
<accession>A0A7C4H9X6</accession>
<dbReference type="EMBL" id="DTBJ01000052">
    <property type="protein sequence ID" value="HGM59143.1"/>
    <property type="molecule type" value="Genomic_DNA"/>
</dbReference>
<comment type="caution">
    <text evidence="1">The sequence shown here is derived from an EMBL/GenBank/DDBJ whole genome shotgun (WGS) entry which is preliminary data.</text>
</comment>